<reference evidence="1 2" key="1">
    <citation type="journal article" date="2011" name="BMC Genomics">
        <title>Genome sequencing reveals diversification of virulence factor content and possible host adaptation in distinct subpopulations of Salmonella enterica.</title>
        <authorList>
            <person name="den Bakker H.C."/>
            <person name="Moreno Switt A.I."/>
            <person name="Govoni G."/>
            <person name="Cummings C.A."/>
            <person name="Ranieri M.L."/>
            <person name="Degoricija L."/>
            <person name="Hoelzer K."/>
            <person name="Rodriguez-Rivera L.D."/>
            <person name="Brown S."/>
            <person name="Bolchacova E."/>
            <person name="Furtado M.R."/>
            <person name="Wiedmann M."/>
        </authorList>
    </citation>
    <scope>NUCLEOTIDE SEQUENCE [LARGE SCALE GENOMIC DNA]</scope>
    <source>
        <strain evidence="1 2">R8-3404</strain>
    </source>
</reference>
<proteinExistence type="predicted"/>
<dbReference type="AlphaFoldDB" id="A0A6C8GV88"/>
<accession>A0A6C8GV88</accession>
<evidence type="ECO:0000313" key="2">
    <source>
        <dbReference type="Proteomes" id="UP000003915"/>
    </source>
</evidence>
<dbReference type="EMBL" id="AFCV01001387">
    <property type="protein sequence ID" value="EHC85468.1"/>
    <property type="molecule type" value="Genomic_DNA"/>
</dbReference>
<organism evidence="1 2">
    <name type="scientific">Salmonella enterica subsp. enterica serovar Uganda str. R8-3404</name>
    <dbReference type="NCBI Taxonomy" id="913083"/>
    <lineage>
        <taxon>Bacteria</taxon>
        <taxon>Pseudomonadati</taxon>
        <taxon>Pseudomonadota</taxon>
        <taxon>Gammaproteobacteria</taxon>
        <taxon>Enterobacterales</taxon>
        <taxon>Enterobacteriaceae</taxon>
        <taxon>Salmonella</taxon>
    </lineage>
</organism>
<evidence type="ECO:0000313" key="1">
    <source>
        <dbReference type="EMBL" id="EHC85468.1"/>
    </source>
</evidence>
<comment type="caution">
    <text evidence="1">The sequence shown here is derived from an EMBL/GenBank/DDBJ whole genome shotgun (WGS) entry which is preliminary data.</text>
</comment>
<dbReference type="Proteomes" id="UP000003915">
    <property type="component" value="Unassembled WGS sequence"/>
</dbReference>
<protein>
    <submittedName>
        <fullName evidence="1">Uncharacterized protein</fullName>
    </submittedName>
</protein>
<gene>
    <name evidence="1" type="ORF">LTSEUGA_5533</name>
</gene>
<feature type="non-terminal residue" evidence="1">
    <location>
        <position position="36"/>
    </location>
</feature>
<sequence>MDAALRHLPDKPGIHRTEQQLATLRAFGEPSTWSRI</sequence>
<name>A0A6C8GV88_SALET</name>